<dbReference type="Pfam" id="PF20801">
    <property type="entry name" value="MAML1_3_TAD2"/>
    <property type="match status" value="1"/>
</dbReference>
<feature type="non-terminal residue" evidence="3">
    <location>
        <position position="185"/>
    </location>
</feature>
<feature type="compositionally biased region" description="Polar residues" evidence="1">
    <location>
        <begin position="10"/>
        <end position="19"/>
    </location>
</feature>
<protein>
    <submittedName>
        <fullName evidence="3">MAML3 isoform 2</fullName>
    </submittedName>
</protein>
<dbReference type="EMBL" id="NDHI03003363">
    <property type="protein sequence ID" value="PNJ83804.1"/>
    <property type="molecule type" value="Genomic_DNA"/>
</dbReference>
<organism evidence="3">
    <name type="scientific">Pongo abelii</name>
    <name type="common">Sumatran orangutan</name>
    <name type="synonym">Pongo pygmaeus abelii</name>
    <dbReference type="NCBI Taxonomy" id="9601"/>
    <lineage>
        <taxon>Eukaryota</taxon>
        <taxon>Metazoa</taxon>
        <taxon>Chordata</taxon>
        <taxon>Craniata</taxon>
        <taxon>Vertebrata</taxon>
        <taxon>Euteleostomi</taxon>
        <taxon>Mammalia</taxon>
        <taxon>Eutheria</taxon>
        <taxon>Euarchontoglires</taxon>
        <taxon>Primates</taxon>
        <taxon>Haplorrhini</taxon>
        <taxon>Catarrhini</taxon>
        <taxon>Hominidae</taxon>
        <taxon>Pongo</taxon>
    </lineage>
</organism>
<dbReference type="GO" id="GO:0007221">
    <property type="term" value="P:positive regulation of transcription of Notch receptor target"/>
    <property type="evidence" value="ECO:0007669"/>
    <property type="project" value="InterPro"/>
</dbReference>
<dbReference type="InterPro" id="IPR048455">
    <property type="entry name" value="MAML1_3_TAD2"/>
</dbReference>
<name>A0A2J8XP40_PONAB</name>
<reference evidence="3" key="1">
    <citation type="submission" date="2017-12" db="EMBL/GenBank/DDBJ databases">
        <title>High-resolution comparative analysis of great ape genomes.</title>
        <authorList>
            <person name="Pollen A."/>
            <person name="Hastie A."/>
            <person name="Hormozdiari F."/>
            <person name="Dougherty M."/>
            <person name="Liu R."/>
            <person name="Chaisson M."/>
            <person name="Hoppe E."/>
            <person name="Hill C."/>
            <person name="Pang A."/>
            <person name="Hillier L."/>
            <person name="Baker C."/>
            <person name="Armstrong J."/>
            <person name="Shendure J."/>
            <person name="Paten B."/>
            <person name="Wilson R."/>
            <person name="Chao H."/>
            <person name="Schneider V."/>
            <person name="Ventura M."/>
            <person name="Kronenberg Z."/>
            <person name="Murali S."/>
            <person name="Gordon D."/>
            <person name="Cantsilieris S."/>
            <person name="Munson K."/>
            <person name="Nelson B."/>
            <person name="Raja A."/>
            <person name="Underwood J."/>
            <person name="Diekhans M."/>
            <person name="Fiddes I."/>
            <person name="Haussler D."/>
            <person name="Eichler E."/>
        </authorList>
    </citation>
    <scope>NUCLEOTIDE SEQUENCE [LARGE SCALE GENOMIC DNA]</scope>
    <source>
        <strain evidence="3">Susie</strain>
    </source>
</reference>
<gene>
    <name evidence="3" type="ORF">CR201_G0000200</name>
</gene>
<dbReference type="AlphaFoldDB" id="A0A2J8XP40"/>
<feature type="domain" description="Mastermind-like 1/3 transactivation" evidence="2">
    <location>
        <begin position="62"/>
        <end position="184"/>
    </location>
</feature>
<sequence>RAKKSGAGTGKQQHPSKPQQDAEAASAEQRNHTLIMEQHPVGLPRTTGPMQSSVPPGSGGMVSGASPAGPGFLGSQPQAAIMKQMLIDQRAQLMEQQKQQFLREQRQQQQQQQQQILAEQQLQQSHLPRQHLQPQRSPYPVQQVNQFQGSPQDIAAVRSQAALQSMRTSRLMAQNAGIMGIGPSQ</sequence>
<dbReference type="InterPro" id="IPR046369">
    <property type="entry name" value="MAML1-3"/>
</dbReference>
<dbReference type="GO" id="GO:0003713">
    <property type="term" value="F:transcription coactivator activity"/>
    <property type="evidence" value="ECO:0007669"/>
    <property type="project" value="InterPro"/>
</dbReference>
<feature type="region of interest" description="Disordered" evidence="1">
    <location>
        <begin position="1"/>
        <end position="75"/>
    </location>
</feature>
<feature type="non-terminal residue" evidence="3">
    <location>
        <position position="1"/>
    </location>
</feature>
<accession>A0A2J8XP40</accession>
<evidence type="ECO:0000256" key="1">
    <source>
        <dbReference type="SAM" id="MobiDB-lite"/>
    </source>
</evidence>
<evidence type="ECO:0000259" key="2">
    <source>
        <dbReference type="Pfam" id="PF20801"/>
    </source>
</evidence>
<proteinExistence type="predicted"/>
<feature type="region of interest" description="Disordered" evidence="1">
    <location>
        <begin position="119"/>
        <end position="139"/>
    </location>
</feature>
<dbReference type="PANTHER" id="PTHR15692:SF8">
    <property type="entry name" value="MASTERMIND-LIKE PROTEIN 3"/>
    <property type="match status" value="1"/>
</dbReference>
<dbReference type="GO" id="GO:0005654">
    <property type="term" value="C:nucleoplasm"/>
    <property type="evidence" value="ECO:0007669"/>
    <property type="project" value="TreeGrafter"/>
</dbReference>
<comment type="caution">
    <text evidence="3">The sequence shown here is derived from an EMBL/GenBank/DDBJ whole genome shotgun (WGS) entry which is preliminary data.</text>
</comment>
<evidence type="ECO:0000313" key="3">
    <source>
        <dbReference type="EMBL" id="PNJ83804.1"/>
    </source>
</evidence>
<dbReference type="PANTHER" id="PTHR15692">
    <property type="entry name" value="MASTERMIND-LIKE"/>
    <property type="match status" value="1"/>
</dbReference>